<dbReference type="CDD" id="cd00093">
    <property type="entry name" value="HTH_XRE"/>
    <property type="match status" value="1"/>
</dbReference>
<dbReference type="InterPro" id="IPR039418">
    <property type="entry name" value="LexA-like"/>
</dbReference>
<dbReference type="Pfam" id="PF01381">
    <property type="entry name" value="HTH_3"/>
    <property type="match status" value="1"/>
</dbReference>
<evidence type="ECO:0000313" key="2">
    <source>
        <dbReference type="EMBL" id="MFM9414418.1"/>
    </source>
</evidence>
<dbReference type="InterPro" id="IPR015927">
    <property type="entry name" value="Peptidase_S24_S26A/B/C"/>
</dbReference>
<dbReference type="CDD" id="cd06529">
    <property type="entry name" value="S24_LexA-like"/>
    <property type="match status" value="1"/>
</dbReference>
<dbReference type="InterPro" id="IPR001387">
    <property type="entry name" value="Cro/C1-type_HTH"/>
</dbReference>
<reference evidence="2 3" key="1">
    <citation type="journal article" date="2016" name="Int. J. Syst. Evol. Microbiol.">
        <title>Peptococcus simiae sp. nov., isolated from rhesus macaque faeces and emended description of the genus Peptococcus.</title>
        <authorList>
            <person name="Shkoporov A.N."/>
            <person name="Efimov B.A."/>
            <person name="Kondova I."/>
            <person name="Ouwerling B."/>
            <person name="Chaplin A.V."/>
            <person name="Shcherbakova V.A."/>
            <person name="Langermans J.A.M."/>
        </authorList>
    </citation>
    <scope>NUCLEOTIDE SEQUENCE [LARGE SCALE GENOMIC DNA]</scope>
    <source>
        <strain evidence="2 3">M108</strain>
    </source>
</reference>
<accession>A0ABW9H0U7</accession>
<proteinExistence type="predicted"/>
<comment type="caution">
    <text evidence="2">The sequence shown here is derived from an EMBL/GenBank/DDBJ whole genome shotgun (WGS) entry which is preliminary data.</text>
</comment>
<dbReference type="Pfam" id="PF00717">
    <property type="entry name" value="Peptidase_S24"/>
    <property type="match status" value="1"/>
</dbReference>
<keyword evidence="3" id="KW-1185">Reference proteome</keyword>
<dbReference type="InterPro" id="IPR010982">
    <property type="entry name" value="Lambda_DNA-bd_dom_sf"/>
</dbReference>
<protein>
    <submittedName>
        <fullName evidence="2">Helix-turn-helix domain-containing protein</fullName>
    </submittedName>
</protein>
<dbReference type="InterPro" id="IPR050077">
    <property type="entry name" value="LexA_repressor"/>
</dbReference>
<dbReference type="Gene3D" id="1.10.260.40">
    <property type="entry name" value="lambda repressor-like DNA-binding domains"/>
    <property type="match status" value="1"/>
</dbReference>
<dbReference type="InterPro" id="IPR036286">
    <property type="entry name" value="LexA/Signal_pep-like_sf"/>
</dbReference>
<dbReference type="Gene3D" id="2.10.109.10">
    <property type="entry name" value="Umud Fragment, subunit A"/>
    <property type="match status" value="1"/>
</dbReference>
<evidence type="ECO:0000313" key="3">
    <source>
        <dbReference type="Proteomes" id="UP001631949"/>
    </source>
</evidence>
<evidence type="ECO:0000259" key="1">
    <source>
        <dbReference type="PROSITE" id="PS50943"/>
    </source>
</evidence>
<dbReference type="Proteomes" id="UP001631949">
    <property type="component" value="Unassembled WGS sequence"/>
</dbReference>
<feature type="domain" description="HTH cro/C1-type" evidence="1">
    <location>
        <begin position="14"/>
        <end position="66"/>
    </location>
</feature>
<dbReference type="PANTHER" id="PTHR33516">
    <property type="entry name" value="LEXA REPRESSOR"/>
    <property type="match status" value="1"/>
</dbReference>
<name>A0ABW9H0U7_9FIRM</name>
<dbReference type="PROSITE" id="PS50943">
    <property type="entry name" value="HTH_CROC1"/>
    <property type="match status" value="1"/>
</dbReference>
<dbReference type="EMBL" id="JBJUVG010000016">
    <property type="protein sequence ID" value="MFM9414418.1"/>
    <property type="molecule type" value="Genomic_DNA"/>
</dbReference>
<dbReference type="SUPFAM" id="SSF51306">
    <property type="entry name" value="LexA/Signal peptidase"/>
    <property type="match status" value="1"/>
</dbReference>
<dbReference type="PANTHER" id="PTHR33516:SF2">
    <property type="entry name" value="LEXA REPRESSOR-RELATED"/>
    <property type="match status" value="1"/>
</dbReference>
<dbReference type="SMART" id="SM00530">
    <property type="entry name" value="HTH_XRE"/>
    <property type="match status" value="1"/>
</dbReference>
<dbReference type="RefSeq" id="WP_408978032.1">
    <property type="nucleotide sequence ID" value="NZ_JBJUVG010000016.1"/>
</dbReference>
<gene>
    <name evidence="2" type="ORF">ACKQTC_08560</name>
</gene>
<organism evidence="2 3">
    <name type="scientific">Peptococcus simiae</name>
    <dbReference type="NCBI Taxonomy" id="1643805"/>
    <lineage>
        <taxon>Bacteria</taxon>
        <taxon>Bacillati</taxon>
        <taxon>Bacillota</taxon>
        <taxon>Clostridia</taxon>
        <taxon>Eubacteriales</taxon>
        <taxon>Peptococcaceae</taxon>
        <taxon>Peptococcus</taxon>
    </lineage>
</organism>
<dbReference type="SUPFAM" id="SSF47413">
    <property type="entry name" value="lambda repressor-like DNA-binding domains"/>
    <property type="match status" value="1"/>
</dbReference>
<sequence length="280" mass="31387">MDYNKVVGRRIFTARKELGLTRKELGKKLSLHESTIKRYEDGDIKTLDIEKMIEFAKALNVPPDYIMAWDKEVDNMMGINAKRYEVAIVAQALSENKPLSELIEELKSKGAPKDVLERIDYLYLNQASILSRNLRSAISTPDFKLTPPTEYTTIPVFGAIACGDPIEAVNDVIDYATIPASWLNGGQEYFCLTAAGDSMAPLIQEGDLAVIRKQPTFENGQICAVFINGYDATLKKVYKNGNIITLQPINPDKEIKSYELGGDIEIQIIGVMVELRKRFM</sequence>